<dbReference type="InterPro" id="IPR013149">
    <property type="entry name" value="ADH-like_C"/>
</dbReference>
<dbReference type="InterPro" id="IPR013154">
    <property type="entry name" value="ADH-like_N"/>
</dbReference>
<organism evidence="4 5">
    <name type="scientific">Candidatus Fervidibacter japonicus</name>
    <dbReference type="NCBI Taxonomy" id="2035412"/>
    <lineage>
        <taxon>Bacteria</taxon>
        <taxon>Candidatus Fervidibacterota</taxon>
        <taxon>Candidatus Fervidibacter</taxon>
    </lineage>
</organism>
<dbReference type="AlphaFoldDB" id="A0A2H5X9T5"/>
<dbReference type="InterPro" id="IPR050129">
    <property type="entry name" value="Zn_alcohol_dh"/>
</dbReference>
<evidence type="ECO:0000259" key="3">
    <source>
        <dbReference type="Pfam" id="PF08240"/>
    </source>
</evidence>
<dbReference type="SUPFAM" id="SSF50129">
    <property type="entry name" value="GroES-like"/>
    <property type="match status" value="1"/>
</dbReference>
<dbReference type="InterPro" id="IPR011032">
    <property type="entry name" value="GroES-like_sf"/>
</dbReference>
<dbReference type="SUPFAM" id="SSF51735">
    <property type="entry name" value="NAD(P)-binding Rossmann-fold domains"/>
    <property type="match status" value="1"/>
</dbReference>
<gene>
    <name evidence="4" type="primary">gutB_1</name>
    <name evidence="4" type="ORF">HRbin17_00447</name>
</gene>
<dbReference type="PANTHER" id="PTHR43401">
    <property type="entry name" value="L-THREONINE 3-DEHYDROGENASE"/>
    <property type="match status" value="1"/>
</dbReference>
<comment type="caution">
    <text evidence="4">The sequence shown here is derived from an EMBL/GenBank/DDBJ whole genome shotgun (WGS) entry which is preliminary data.</text>
</comment>
<evidence type="ECO:0000256" key="1">
    <source>
        <dbReference type="ARBA" id="ARBA00023002"/>
    </source>
</evidence>
<feature type="domain" description="Alcohol dehydrogenase-like C-terminal" evidence="2">
    <location>
        <begin position="197"/>
        <end position="331"/>
    </location>
</feature>
<dbReference type="GO" id="GO:0003939">
    <property type="term" value="F:L-iditol 2-dehydrogenase (NAD+) activity"/>
    <property type="evidence" value="ECO:0007669"/>
    <property type="project" value="UniProtKB-EC"/>
</dbReference>
<protein>
    <submittedName>
        <fullName evidence="4">Sorbitol dehydrogenase</fullName>
        <ecNumber evidence="4">1.1.1.14</ecNumber>
    </submittedName>
</protein>
<dbReference type="Gene3D" id="3.40.50.720">
    <property type="entry name" value="NAD(P)-binding Rossmann-like Domain"/>
    <property type="match status" value="1"/>
</dbReference>
<sequence length="369" mass="39758">MVMTAPQQLTIAEFPERPLQDGEILLRVRLTGVCGTDRHLFWGHGVWAFPIIAGHEILAEVVEVTDGAADAVTVVGGALRNGQRVVLVPSGAPCGRCFYCLNYPHRTTLCRHRVVYGFRRCDEPPHLFGGFAEFVRVQPRSFLFVVPDDLPDERAVLTEPTAVALRAVERAMAPGVPVIGEGLEIGRRALVIGVGTIGLLVVAVLKGMGVHHIIAADTNPMRLAMARAMGATVVVSVPIGEQGMDIALRHLRDCTDGEGADVVFECAGVPAAFALALEGVCRGGTVVEVGHFTDTGTVPLAPHLICRKDLDVRGVWAYPWWQFRDALRFLQTTPVPVETLVTHRLNLSQVADALRGHLGPDALKPVVAP</sequence>
<dbReference type="EC" id="1.1.1.14" evidence="4"/>
<proteinExistence type="predicted"/>
<keyword evidence="1 4" id="KW-0560">Oxidoreductase</keyword>
<dbReference type="EMBL" id="BEHT01000004">
    <property type="protein sequence ID" value="GBC97952.1"/>
    <property type="molecule type" value="Genomic_DNA"/>
</dbReference>
<evidence type="ECO:0000259" key="2">
    <source>
        <dbReference type="Pfam" id="PF00107"/>
    </source>
</evidence>
<dbReference type="InterPro" id="IPR036291">
    <property type="entry name" value="NAD(P)-bd_dom_sf"/>
</dbReference>
<dbReference type="Pfam" id="PF08240">
    <property type="entry name" value="ADH_N"/>
    <property type="match status" value="1"/>
</dbReference>
<evidence type="ECO:0000313" key="4">
    <source>
        <dbReference type="EMBL" id="GBC97952.1"/>
    </source>
</evidence>
<reference evidence="5" key="1">
    <citation type="submission" date="2017-09" db="EMBL/GenBank/DDBJ databases">
        <title>Metaegenomics of thermophilic ammonia-oxidizing enrichment culture.</title>
        <authorList>
            <person name="Kato S."/>
            <person name="Suzuki K."/>
        </authorList>
    </citation>
    <scope>NUCLEOTIDE SEQUENCE [LARGE SCALE GENOMIC DNA]</scope>
</reference>
<accession>A0A2H5X9T5</accession>
<evidence type="ECO:0000313" key="5">
    <source>
        <dbReference type="Proteomes" id="UP000236173"/>
    </source>
</evidence>
<dbReference type="Proteomes" id="UP000236173">
    <property type="component" value="Unassembled WGS sequence"/>
</dbReference>
<name>A0A2H5X9T5_9BACT</name>
<dbReference type="Gene3D" id="3.90.180.10">
    <property type="entry name" value="Medium-chain alcohol dehydrogenases, catalytic domain"/>
    <property type="match status" value="1"/>
</dbReference>
<feature type="domain" description="Alcohol dehydrogenase-like N-terminal" evidence="3">
    <location>
        <begin position="21"/>
        <end position="147"/>
    </location>
</feature>
<dbReference type="Pfam" id="PF00107">
    <property type="entry name" value="ADH_zinc_N"/>
    <property type="match status" value="1"/>
</dbReference>
<dbReference type="PANTHER" id="PTHR43401:SF2">
    <property type="entry name" value="L-THREONINE 3-DEHYDROGENASE"/>
    <property type="match status" value="1"/>
</dbReference>